<dbReference type="PANTHER" id="PTHR14731:SF1">
    <property type="entry name" value="BAALC BINDER OF MAP3K1 AND KLF4 B"/>
    <property type="match status" value="1"/>
</dbReference>
<gene>
    <name evidence="2" type="ORF">NDU88_010926</name>
</gene>
<dbReference type="Proteomes" id="UP001066276">
    <property type="component" value="Chromosome 5"/>
</dbReference>
<reference evidence="2" key="1">
    <citation type="journal article" date="2022" name="bioRxiv">
        <title>Sequencing and chromosome-scale assembly of the giantPleurodeles waltlgenome.</title>
        <authorList>
            <person name="Brown T."/>
            <person name="Elewa A."/>
            <person name="Iarovenko S."/>
            <person name="Subramanian E."/>
            <person name="Araus A.J."/>
            <person name="Petzold A."/>
            <person name="Susuki M."/>
            <person name="Suzuki K.-i.T."/>
            <person name="Hayashi T."/>
            <person name="Toyoda A."/>
            <person name="Oliveira C."/>
            <person name="Osipova E."/>
            <person name="Leigh N.D."/>
            <person name="Simon A."/>
            <person name="Yun M.H."/>
        </authorList>
    </citation>
    <scope>NUCLEOTIDE SEQUENCE</scope>
    <source>
        <strain evidence="2">20211129_DDA</strain>
        <tissue evidence="2">Liver</tissue>
    </source>
</reference>
<dbReference type="PANTHER" id="PTHR14731">
    <property type="entry name" value="BRAIN AND ACUTE LEUKEMIA CYTOPLASMIC PROTEIN"/>
    <property type="match status" value="1"/>
</dbReference>
<feature type="compositionally biased region" description="Polar residues" evidence="1">
    <location>
        <begin position="60"/>
        <end position="82"/>
    </location>
</feature>
<evidence type="ECO:0000313" key="2">
    <source>
        <dbReference type="EMBL" id="KAJ1158232.1"/>
    </source>
</evidence>
<feature type="region of interest" description="Disordered" evidence="1">
    <location>
        <begin position="53"/>
        <end position="99"/>
    </location>
</feature>
<accession>A0AAV7S0Q6</accession>
<comment type="caution">
    <text evidence="2">The sequence shown here is derived from an EMBL/GenBank/DDBJ whole genome shotgun (WGS) entry which is preliminary data.</text>
</comment>
<dbReference type="GO" id="GO:0005737">
    <property type="term" value="C:cytoplasm"/>
    <property type="evidence" value="ECO:0007669"/>
    <property type="project" value="InterPro"/>
</dbReference>
<organism evidence="2 3">
    <name type="scientific">Pleurodeles waltl</name>
    <name type="common">Iberian ribbed newt</name>
    <dbReference type="NCBI Taxonomy" id="8319"/>
    <lineage>
        <taxon>Eukaryota</taxon>
        <taxon>Metazoa</taxon>
        <taxon>Chordata</taxon>
        <taxon>Craniata</taxon>
        <taxon>Vertebrata</taxon>
        <taxon>Euteleostomi</taxon>
        <taxon>Amphibia</taxon>
        <taxon>Batrachia</taxon>
        <taxon>Caudata</taxon>
        <taxon>Salamandroidea</taxon>
        <taxon>Salamandridae</taxon>
        <taxon>Pleurodelinae</taxon>
        <taxon>Pleurodeles</taxon>
    </lineage>
</organism>
<protein>
    <submittedName>
        <fullName evidence="2">Uncharacterized protein</fullName>
    </submittedName>
</protein>
<evidence type="ECO:0000256" key="1">
    <source>
        <dbReference type="SAM" id="MobiDB-lite"/>
    </source>
</evidence>
<dbReference type="EMBL" id="JANPWB010000009">
    <property type="protein sequence ID" value="KAJ1158232.1"/>
    <property type="molecule type" value="Genomic_DNA"/>
</dbReference>
<keyword evidence="3" id="KW-1185">Reference proteome</keyword>
<dbReference type="InterPro" id="IPR009728">
    <property type="entry name" value="BAALC"/>
</dbReference>
<proteinExistence type="predicted"/>
<sequence length="140" mass="15533">MYRAVSDHNPVQVCTWVEHGPINSVIMADFFDDGFPNPAQAYLKVCSVISDPALNDKKPTSGSPAPSRQQLAVPATGTTLQKRSVLRTEETKWQSNRMSTKQVTITVTQSIQQIDKLGKVLETSRTTFELTKPPTEKVDE</sequence>
<name>A0AAV7S0Q6_PLEWA</name>
<evidence type="ECO:0000313" key="3">
    <source>
        <dbReference type="Proteomes" id="UP001066276"/>
    </source>
</evidence>
<dbReference type="AlphaFoldDB" id="A0AAV7S0Q6"/>